<keyword evidence="6 11" id="KW-0418">Kinase</keyword>
<dbReference type="Proteomes" id="UP001415169">
    <property type="component" value="Unassembled WGS sequence"/>
</dbReference>
<evidence type="ECO:0000256" key="4">
    <source>
        <dbReference type="ARBA" id="ARBA00022679"/>
    </source>
</evidence>
<keyword evidence="5" id="KW-0547">Nucleotide-binding</keyword>
<reference evidence="11" key="1">
    <citation type="journal article" date="2014" name="Int. J. Syst. Evol. Microbiol.">
        <title>Complete genome of a new Firmicutes species belonging to the dominant human colonic microbiota ('Ruminococcus bicirculans') reveals two chromosomes and a selective capacity to utilize plant glucans.</title>
        <authorList>
            <consortium name="NISC Comparative Sequencing Program"/>
            <person name="Wegmann U."/>
            <person name="Louis P."/>
            <person name="Goesmann A."/>
            <person name="Henrissat B."/>
            <person name="Duncan S.H."/>
            <person name="Flint H.J."/>
        </authorList>
    </citation>
    <scope>NUCLEOTIDE SEQUENCE</scope>
    <source>
        <strain evidence="11">JCM 17590</strain>
    </source>
</reference>
<dbReference type="EC" id="2.7.13.3" evidence="2"/>
<name>A0ABP7ZJP5_9MICO</name>
<keyword evidence="9" id="KW-1133">Transmembrane helix</keyword>
<dbReference type="InterPro" id="IPR036890">
    <property type="entry name" value="HATPase_C_sf"/>
</dbReference>
<keyword evidence="12" id="KW-1185">Reference proteome</keyword>
<gene>
    <name evidence="11" type="ORF">GCM10022286_16540</name>
</gene>
<evidence type="ECO:0000313" key="12">
    <source>
        <dbReference type="Proteomes" id="UP001415169"/>
    </source>
</evidence>
<evidence type="ECO:0000256" key="9">
    <source>
        <dbReference type="SAM" id="Phobius"/>
    </source>
</evidence>
<evidence type="ECO:0000256" key="6">
    <source>
        <dbReference type="ARBA" id="ARBA00022777"/>
    </source>
</evidence>
<proteinExistence type="predicted"/>
<sequence>MNLTDRRVLPLALNAIGIVAVAVASFASTSVPRSGWFAVATVLALLTWAIVVPLQRVFVQSQRRSAVLRWVRRAATVVGVVAASLSVAPSNGIHLAPLAILVILAVSDDTESIWWGAALSALSFVLTPIGALSAGLGTAGVLGYLASNAVWLLIGVSRRQARAATRRNRELAEQQAATHEQEARASALAAREAVARDIHDVLAHSLGGLVIQLDAAEALLESGRTSDAQAKVAQARALAAEGLADARRAVAALRSPDDPDSSEQSPVDLAGAAERLLRAHRELGGEADARVDLAAAAAPLQASVANAFERALQEALSNARRHAPGEPVSVELTAGADRIDLAVSNRVVAGRTPSDLGGGHGLVGMAERFAQLPGGTVSATERDGRFVVSATASLAAG</sequence>
<feature type="transmembrane region" description="Helical" evidence="9">
    <location>
        <begin position="35"/>
        <end position="54"/>
    </location>
</feature>
<dbReference type="Gene3D" id="3.30.565.10">
    <property type="entry name" value="Histidine kinase-like ATPase, C-terminal domain"/>
    <property type="match status" value="1"/>
</dbReference>
<dbReference type="PANTHER" id="PTHR24421">
    <property type="entry name" value="NITRATE/NITRITE SENSOR PROTEIN NARX-RELATED"/>
    <property type="match status" value="1"/>
</dbReference>
<keyword evidence="9" id="KW-0812">Transmembrane</keyword>
<evidence type="ECO:0000259" key="10">
    <source>
        <dbReference type="Pfam" id="PF07730"/>
    </source>
</evidence>
<comment type="catalytic activity">
    <reaction evidence="1">
        <text>ATP + protein L-histidine = ADP + protein N-phospho-L-histidine.</text>
        <dbReference type="EC" id="2.7.13.3"/>
    </reaction>
</comment>
<evidence type="ECO:0000256" key="3">
    <source>
        <dbReference type="ARBA" id="ARBA00022553"/>
    </source>
</evidence>
<evidence type="ECO:0000256" key="7">
    <source>
        <dbReference type="ARBA" id="ARBA00022840"/>
    </source>
</evidence>
<keyword evidence="9" id="KW-0472">Membrane</keyword>
<dbReference type="EMBL" id="BAABBV010000001">
    <property type="protein sequence ID" value="GAA4160476.1"/>
    <property type="molecule type" value="Genomic_DNA"/>
</dbReference>
<feature type="transmembrane region" description="Helical" evidence="9">
    <location>
        <begin position="12"/>
        <end position="29"/>
    </location>
</feature>
<feature type="domain" description="Signal transduction histidine kinase subgroup 3 dimerisation and phosphoacceptor" evidence="10">
    <location>
        <begin position="191"/>
        <end position="257"/>
    </location>
</feature>
<reference evidence="11" key="2">
    <citation type="submission" date="2023-12" db="EMBL/GenBank/DDBJ databases">
        <authorList>
            <person name="Sun Q."/>
            <person name="Inoue M."/>
        </authorList>
    </citation>
    <scope>NUCLEOTIDE SEQUENCE</scope>
    <source>
        <strain evidence="11">JCM 17590</strain>
    </source>
</reference>
<dbReference type="SUPFAM" id="SSF55874">
    <property type="entry name" value="ATPase domain of HSP90 chaperone/DNA topoisomerase II/histidine kinase"/>
    <property type="match status" value="1"/>
</dbReference>
<dbReference type="CDD" id="cd16917">
    <property type="entry name" value="HATPase_UhpB-NarQ-NarX-like"/>
    <property type="match status" value="1"/>
</dbReference>
<evidence type="ECO:0000256" key="2">
    <source>
        <dbReference type="ARBA" id="ARBA00012438"/>
    </source>
</evidence>
<evidence type="ECO:0000313" key="11">
    <source>
        <dbReference type="EMBL" id="GAA4160476.1"/>
    </source>
</evidence>
<protein>
    <recommendedName>
        <fullName evidence="2">histidine kinase</fullName>
        <ecNumber evidence="2">2.7.13.3</ecNumber>
    </recommendedName>
</protein>
<dbReference type="Gene3D" id="1.20.5.1930">
    <property type="match status" value="1"/>
</dbReference>
<organism evidence="11 12">
    <name type="scientific">Gryllotalpicola daejeonensis</name>
    <dbReference type="NCBI Taxonomy" id="993087"/>
    <lineage>
        <taxon>Bacteria</taxon>
        <taxon>Bacillati</taxon>
        <taxon>Actinomycetota</taxon>
        <taxon>Actinomycetes</taxon>
        <taxon>Micrococcales</taxon>
        <taxon>Microbacteriaceae</taxon>
        <taxon>Gryllotalpicola</taxon>
    </lineage>
</organism>
<evidence type="ECO:0000256" key="5">
    <source>
        <dbReference type="ARBA" id="ARBA00022741"/>
    </source>
</evidence>
<comment type="caution">
    <text evidence="11">The sequence shown here is derived from an EMBL/GenBank/DDBJ whole genome shotgun (WGS) entry which is preliminary data.</text>
</comment>
<evidence type="ECO:0000256" key="8">
    <source>
        <dbReference type="ARBA" id="ARBA00023012"/>
    </source>
</evidence>
<keyword evidence="8" id="KW-0902">Two-component regulatory system</keyword>
<keyword evidence="3" id="KW-0597">Phosphoprotein</keyword>
<keyword evidence="4" id="KW-0808">Transferase</keyword>
<dbReference type="GO" id="GO:0016301">
    <property type="term" value="F:kinase activity"/>
    <property type="evidence" value="ECO:0007669"/>
    <property type="project" value="UniProtKB-KW"/>
</dbReference>
<dbReference type="RefSeq" id="WP_344791284.1">
    <property type="nucleotide sequence ID" value="NZ_BAABBV010000001.1"/>
</dbReference>
<feature type="transmembrane region" description="Helical" evidence="9">
    <location>
        <begin position="139"/>
        <end position="157"/>
    </location>
</feature>
<dbReference type="PANTHER" id="PTHR24421:SF10">
    <property type="entry name" value="NITRATE_NITRITE SENSOR PROTEIN NARQ"/>
    <property type="match status" value="1"/>
</dbReference>
<feature type="transmembrane region" description="Helical" evidence="9">
    <location>
        <begin position="75"/>
        <end position="106"/>
    </location>
</feature>
<accession>A0ABP7ZJP5</accession>
<dbReference type="InterPro" id="IPR011712">
    <property type="entry name" value="Sig_transdc_His_kin_sub3_dim/P"/>
</dbReference>
<evidence type="ECO:0000256" key="1">
    <source>
        <dbReference type="ARBA" id="ARBA00000085"/>
    </source>
</evidence>
<dbReference type="InterPro" id="IPR050482">
    <property type="entry name" value="Sensor_HK_TwoCompSys"/>
</dbReference>
<dbReference type="Pfam" id="PF07730">
    <property type="entry name" value="HisKA_3"/>
    <property type="match status" value="1"/>
</dbReference>
<keyword evidence="7" id="KW-0067">ATP-binding</keyword>